<protein>
    <submittedName>
        <fullName evidence="1">Uncharacterized protein</fullName>
    </submittedName>
</protein>
<organism evidence="1">
    <name type="scientific">mine drainage metagenome</name>
    <dbReference type="NCBI Taxonomy" id="410659"/>
    <lineage>
        <taxon>unclassified sequences</taxon>
        <taxon>metagenomes</taxon>
        <taxon>ecological metagenomes</taxon>
    </lineage>
</organism>
<comment type="caution">
    <text evidence="1">The sequence shown here is derived from an EMBL/GenBank/DDBJ whole genome shotgun (WGS) entry which is preliminary data.</text>
</comment>
<evidence type="ECO:0000313" key="1">
    <source>
        <dbReference type="EMBL" id="OIQ71311.1"/>
    </source>
</evidence>
<proteinExistence type="predicted"/>
<dbReference type="AlphaFoldDB" id="A0A1J5PU96"/>
<accession>A0A1J5PU96</accession>
<gene>
    <name evidence="1" type="ORF">GALL_470720</name>
</gene>
<name>A0A1J5PU96_9ZZZZ</name>
<dbReference type="EMBL" id="MLJW01003785">
    <property type="protein sequence ID" value="OIQ71311.1"/>
    <property type="molecule type" value="Genomic_DNA"/>
</dbReference>
<reference evidence="1" key="1">
    <citation type="submission" date="2016-10" db="EMBL/GenBank/DDBJ databases">
        <title>Sequence of Gallionella enrichment culture.</title>
        <authorList>
            <person name="Poehlein A."/>
            <person name="Muehling M."/>
            <person name="Daniel R."/>
        </authorList>
    </citation>
    <scope>NUCLEOTIDE SEQUENCE</scope>
</reference>
<sequence length="90" mass="10061">MEAESNCSAEERTEEMVDVKRSIIACAETMTWPISSFDRRSMRTVRSPCSSRENTAKALRIDALVRRVMNSASASRMATPTIETISPCML</sequence>